<dbReference type="Pfam" id="PF00027">
    <property type="entry name" value="cNMP_binding"/>
    <property type="match status" value="1"/>
</dbReference>
<feature type="domain" description="Cyclic nucleotide-binding" evidence="4">
    <location>
        <begin position="115"/>
        <end position="192"/>
    </location>
</feature>
<evidence type="ECO:0000313" key="5">
    <source>
        <dbReference type="EMBL" id="EDV29433.1"/>
    </source>
</evidence>
<dbReference type="InterPro" id="IPR008937">
    <property type="entry name" value="Ras-like_GEF"/>
</dbReference>
<keyword evidence="1 2" id="KW-0344">Guanine-nucleotide releasing factor</keyword>
<dbReference type="OMA" id="EKQTIRG"/>
<dbReference type="SMART" id="SM00147">
    <property type="entry name" value="RasGEF"/>
    <property type="match status" value="1"/>
</dbReference>
<dbReference type="PhylomeDB" id="B3RKT5"/>
<feature type="domain" description="Ras-GEF" evidence="3">
    <location>
        <begin position="469"/>
        <end position="680"/>
    </location>
</feature>
<dbReference type="SUPFAM" id="SSF54236">
    <property type="entry name" value="Ubiquitin-like"/>
    <property type="match status" value="1"/>
</dbReference>
<keyword evidence="6" id="KW-1185">Reference proteome</keyword>
<dbReference type="Proteomes" id="UP000009022">
    <property type="component" value="Unassembled WGS sequence"/>
</dbReference>
<evidence type="ECO:0000256" key="2">
    <source>
        <dbReference type="PROSITE-ProRule" id="PRU00168"/>
    </source>
</evidence>
<dbReference type="InterPro" id="IPR001895">
    <property type="entry name" value="RASGEF_cat_dom"/>
</dbReference>
<dbReference type="InParanoid" id="B3RKT5"/>
<dbReference type="PROSITE" id="PS50009">
    <property type="entry name" value="RASGEF_CAT"/>
    <property type="match status" value="1"/>
</dbReference>
<dbReference type="InterPro" id="IPR014710">
    <property type="entry name" value="RmlC-like_jellyroll"/>
</dbReference>
<dbReference type="EMBL" id="DS985241">
    <property type="protein sequence ID" value="EDV29433.1"/>
    <property type="molecule type" value="Genomic_DNA"/>
</dbReference>
<dbReference type="FunCoup" id="B3RKT5">
    <property type="interactions" value="442"/>
</dbReference>
<organism evidence="5 6">
    <name type="scientific">Trichoplax adhaerens</name>
    <name type="common">Trichoplax reptans</name>
    <dbReference type="NCBI Taxonomy" id="10228"/>
    <lineage>
        <taxon>Eukaryota</taxon>
        <taxon>Metazoa</taxon>
        <taxon>Placozoa</taxon>
        <taxon>Uniplacotomia</taxon>
        <taxon>Trichoplacea</taxon>
        <taxon>Trichoplacidae</taxon>
        <taxon>Trichoplax</taxon>
    </lineage>
</organism>
<dbReference type="HOGENOM" id="CLU_006829_1_0_1"/>
<dbReference type="SUPFAM" id="SSF51206">
    <property type="entry name" value="cAMP-binding domain-like"/>
    <property type="match status" value="1"/>
</dbReference>
<gene>
    <name evidence="5" type="ORF">TRIADDRAFT_51758</name>
</gene>
<dbReference type="RefSeq" id="XP_002108635.1">
    <property type="nucleotide sequence ID" value="XM_002108599.1"/>
</dbReference>
<evidence type="ECO:0000313" key="6">
    <source>
        <dbReference type="Proteomes" id="UP000009022"/>
    </source>
</evidence>
<proteinExistence type="predicted"/>
<dbReference type="InterPro" id="IPR018490">
    <property type="entry name" value="cNMP-bd_dom_sf"/>
</dbReference>
<evidence type="ECO:0000259" key="3">
    <source>
        <dbReference type="PROSITE" id="PS50009"/>
    </source>
</evidence>
<reference evidence="5 6" key="1">
    <citation type="journal article" date="2008" name="Nature">
        <title>The Trichoplax genome and the nature of placozoans.</title>
        <authorList>
            <person name="Srivastava M."/>
            <person name="Begovic E."/>
            <person name="Chapman J."/>
            <person name="Putnam N.H."/>
            <person name="Hellsten U."/>
            <person name="Kawashima T."/>
            <person name="Kuo A."/>
            <person name="Mitros T."/>
            <person name="Salamov A."/>
            <person name="Carpenter M.L."/>
            <person name="Signorovitch A.Y."/>
            <person name="Moreno M.A."/>
            <person name="Kamm K."/>
            <person name="Grimwood J."/>
            <person name="Schmutz J."/>
            <person name="Shapiro H."/>
            <person name="Grigoriev I.V."/>
            <person name="Buss L.W."/>
            <person name="Schierwater B."/>
            <person name="Dellaporta S.L."/>
            <person name="Rokhsar D.S."/>
        </authorList>
    </citation>
    <scope>NUCLEOTIDE SEQUENCE [LARGE SCALE GENOMIC DNA]</scope>
    <source>
        <strain evidence="5 6">Grell-BS-1999</strain>
    </source>
</reference>
<dbReference type="STRING" id="10228.B3RKT5"/>
<dbReference type="SUPFAM" id="SSF48366">
    <property type="entry name" value="Ras GEF"/>
    <property type="match status" value="1"/>
</dbReference>
<dbReference type="InterPro" id="IPR000595">
    <property type="entry name" value="cNMP-bd_dom"/>
</dbReference>
<dbReference type="SMART" id="SM00100">
    <property type="entry name" value="cNMP"/>
    <property type="match status" value="1"/>
</dbReference>
<dbReference type="Gene3D" id="2.60.120.10">
    <property type="entry name" value="Jelly Rolls"/>
    <property type="match status" value="1"/>
</dbReference>
<dbReference type="CDD" id="cd00038">
    <property type="entry name" value="CAP_ED"/>
    <property type="match status" value="1"/>
</dbReference>
<dbReference type="InterPro" id="IPR036964">
    <property type="entry name" value="RASGEF_cat_dom_sf"/>
</dbReference>
<accession>B3RKT5</accession>
<dbReference type="AlphaFoldDB" id="B3RKT5"/>
<dbReference type="GO" id="GO:0005085">
    <property type="term" value="F:guanyl-nucleotide exchange factor activity"/>
    <property type="evidence" value="ECO:0000318"/>
    <property type="project" value="GO_Central"/>
</dbReference>
<dbReference type="eggNOG" id="KOG2378">
    <property type="taxonomic scope" value="Eukaryota"/>
</dbReference>
<dbReference type="KEGG" id="tad:TRIADDRAFT_51758"/>
<evidence type="ECO:0000259" key="4">
    <source>
        <dbReference type="PROSITE" id="PS50042"/>
    </source>
</evidence>
<dbReference type="InterPro" id="IPR029071">
    <property type="entry name" value="Ubiquitin-like_domsf"/>
</dbReference>
<dbReference type="InterPro" id="IPR023578">
    <property type="entry name" value="Ras_GEF_dom_sf"/>
</dbReference>
<dbReference type="PROSITE" id="PS50042">
    <property type="entry name" value="CNMP_BINDING_3"/>
    <property type="match status" value="1"/>
</dbReference>
<dbReference type="Gene3D" id="1.10.840.10">
    <property type="entry name" value="Ras guanine-nucleotide exchange factors catalytic domain"/>
    <property type="match status" value="1"/>
</dbReference>
<dbReference type="GO" id="GO:0007265">
    <property type="term" value="P:Ras protein signal transduction"/>
    <property type="evidence" value="ECO:0000318"/>
    <property type="project" value="GO_Central"/>
</dbReference>
<dbReference type="PANTHER" id="PTHR23113">
    <property type="entry name" value="GUANINE NUCLEOTIDE EXCHANGE FACTOR"/>
    <property type="match status" value="1"/>
</dbReference>
<protein>
    <recommendedName>
        <fullName evidence="7">Rap guanine nucleotide exchange factor 4</fullName>
    </recommendedName>
</protein>
<sequence length="693" mass="80248">MLGRGLCVLKIEVTISLLVVRMKHQFKDSDALFYRFRIARSDGSITNEELNIAINVLSQIGPDAFLRLLLSKKPSDRTEQDVEAILKELSNIDGVSQMSPMVKKRLAAICTLETYKKSGTTVIRQGDVADSWYIILKGSVEVFITGKATTVSFVSRIIYIFFLLKVKAATVITKQDNCCFAKVDKDDFNLILQHCEKNIIRLKENDKEVLVLERTARNEHGSEGYRRKAANLETAGGNSIEFKAKIIHTIIQFYLLDFNYFNDDPETVLFINELREELVDNAAFEEATSLQFASQCRESLYREDRIVEVMLEFMYESENRLYRNKVPYPPLPLTGRDKINLDVYQCDHTKIPLEQIPFMFSVREIIAEAKKRMKEDSSTTNEVYLCEVKSNKEIIILEQDEKSIASKIGINSKLFLAVKGHVDTCVRFPSLIIDCIVNPNSKIFKTPLSLQNPTGISTPDKQIYFENLNSTAIAHHLTAYDYELLSKITMHEFLCYIDGDHRRDILSTNLDYFLRRYNEIEYWVITEICLTQNLYKRAQVIKKFIKIAEQCKQLNNLHSCTAIVGALLTTPITRLTQTFEDPSRNYRTYRSMAREMKPPFIPYTPLLIRDLLAIDTNNETYKAESKLINFEKMRLISARLQPFRKAQDHPYTIEKLPYLLSRNSIKEYKYIRNLTVIDNETMLEELSNQIERH</sequence>
<dbReference type="CTD" id="6749057"/>
<dbReference type="GeneID" id="6749057"/>
<dbReference type="OrthoDB" id="21144at2759"/>
<dbReference type="Pfam" id="PF00617">
    <property type="entry name" value="RasGEF"/>
    <property type="match status" value="1"/>
</dbReference>
<evidence type="ECO:0000256" key="1">
    <source>
        <dbReference type="ARBA" id="ARBA00022658"/>
    </source>
</evidence>
<dbReference type="PANTHER" id="PTHR23113:SF327">
    <property type="entry name" value="EXCHANGE PROTEIN DIRECTLY ACTIVATED BY CAMP, ISOFORM E"/>
    <property type="match status" value="1"/>
</dbReference>
<dbReference type="PROSITE" id="PS00720">
    <property type="entry name" value="RASGEF"/>
    <property type="match status" value="1"/>
</dbReference>
<dbReference type="GO" id="GO:0005886">
    <property type="term" value="C:plasma membrane"/>
    <property type="evidence" value="ECO:0000318"/>
    <property type="project" value="GO_Central"/>
</dbReference>
<dbReference type="InterPro" id="IPR019804">
    <property type="entry name" value="Ras_G-nucl-exch_fac_CS"/>
</dbReference>
<name>B3RKT5_TRIAD</name>
<evidence type="ECO:0008006" key="7">
    <source>
        <dbReference type="Google" id="ProtNLM"/>
    </source>
</evidence>
<dbReference type="Gene3D" id="3.10.20.90">
    <property type="entry name" value="Phosphatidylinositol 3-kinase Catalytic Subunit, Chain A, domain 1"/>
    <property type="match status" value="1"/>
</dbReference>